<dbReference type="AlphaFoldDB" id="A0A128FGB6"/>
<evidence type="ECO:0000256" key="5">
    <source>
        <dbReference type="ARBA" id="ARBA00023002"/>
    </source>
</evidence>
<dbReference type="OrthoDB" id="9781621at2"/>
<dbReference type="Proteomes" id="UP000073601">
    <property type="component" value="Unassembled WGS sequence"/>
</dbReference>
<dbReference type="SUPFAM" id="SSF51905">
    <property type="entry name" value="FAD/NAD(P)-binding domain"/>
    <property type="match status" value="2"/>
</dbReference>
<dbReference type="GO" id="GO:0019646">
    <property type="term" value="P:aerobic electron transport chain"/>
    <property type="evidence" value="ECO:0007669"/>
    <property type="project" value="TreeGrafter"/>
</dbReference>
<dbReference type="EMBL" id="FIZY01000045">
    <property type="protein sequence ID" value="CZF85832.1"/>
    <property type="molecule type" value="Genomic_DNA"/>
</dbReference>
<keyword evidence="4" id="KW-0274">FAD</keyword>
<dbReference type="InterPro" id="IPR036188">
    <property type="entry name" value="FAD/NAD-bd_sf"/>
</dbReference>
<accession>A0A128FGB6</accession>
<reference evidence="8" key="1">
    <citation type="submission" date="2016-02" db="EMBL/GenBank/DDBJ databases">
        <authorList>
            <person name="Rodrigo-Torres Lidia"/>
            <person name="Arahal R.David."/>
        </authorList>
    </citation>
    <scope>NUCLEOTIDE SEQUENCE [LARGE SCALE GENOMIC DNA]</scope>
    <source>
        <strain evidence="8">CECT 8713</strain>
    </source>
</reference>
<dbReference type="InterPro" id="IPR051169">
    <property type="entry name" value="NADH-Q_oxidoreductase"/>
</dbReference>
<dbReference type="PRINTS" id="PR00411">
    <property type="entry name" value="PNDRDTASEI"/>
</dbReference>
<evidence type="ECO:0000256" key="2">
    <source>
        <dbReference type="ARBA" id="ARBA00005272"/>
    </source>
</evidence>
<dbReference type="GO" id="GO:0003955">
    <property type="term" value="F:NAD(P)H dehydrogenase (quinone) activity"/>
    <property type="evidence" value="ECO:0007669"/>
    <property type="project" value="TreeGrafter"/>
</dbReference>
<dbReference type="PANTHER" id="PTHR42913:SF3">
    <property type="entry name" value="64 KDA MITOCHONDRIAL NADH DEHYDROGENASE (EUROFUNG)"/>
    <property type="match status" value="1"/>
</dbReference>
<dbReference type="PANTHER" id="PTHR42913">
    <property type="entry name" value="APOPTOSIS-INDUCING FACTOR 1"/>
    <property type="match status" value="1"/>
</dbReference>
<evidence type="ECO:0000313" key="8">
    <source>
        <dbReference type="Proteomes" id="UP000073601"/>
    </source>
</evidence>
<dbReference type="Pfam" id="PF07992">
    <property type="entry name" value="Pyr_redox_2"/>
    <property type="match status" value="1"/>
</dbReference>
<dbReference type="RefSeq" id="WP_062713250.1">
    <property type="nucleotide sequence ID" value="NZ_CAWRCI010000045.1"/>
</dbReference>
<dbReference type="InterPro" id="IPR023753">
    <property type="entry name" value="FAD/NAD-binding_dom"/>
</dbReference>
<protein>
    <submittedName>
        <fullName evidence="7">NADH dehydrogenase</fullName>
        <ecNumber evidence="7">1.6.99.3</ecNumber>
    </submittedName>
</protein>
<feature type="domain" description="FAD/NAD(P)-binding" evidence="6">
    <location>
        <begin position="3"/>
        <end position="315"/>
    </location>
</feature>
<organism evidence="7 8">
    <name type="scientific">Grimontia marina</name>
    <dbReference type="NCBI Taxonomy" id="646534"/>
    <lineage>
        <taxon>Bacteria</taxon>
        <taxon>Pseudomonadati</taxon>
        <taxon>Pseudomonadota</taxon>
        <taxon>Gammaproteobacteria</taxon>
        <taxon>Vibrionales</taxon>
        <taxon>Vibrionaceae</taxon>
        <taxon>Grimontia</taxon>
    </lineage>
</organism>
<keyword evidence="3" id="KW-0285">Flavoprotein</keyword>
<evidence type="ECO:0000256" key="4">
    <source>
        <dbReference type="ARBA" id="ARBA00022827"/>
    </source>
</evidence>
<name>A0A128FGB6_9GAMM</name>
<comment type="cofactor">
    <cofactor evidence="1">
        <name>FAD</name>
        <dbReference type="ChEBI" id="CHEBI:57692"/>
    </cofactor>
</comment>
<dbReference type="PRINTS" id="PR00368">
    <property type="entry name" value="FADPNR"/>
</dbReference>
<evidence type="ECO:0000259" key="6">
    <source>
        <dbReference type="Pfam" id="PF07992"/>
    </source>
</evidence>
<dbReference type="EC" id="1.6.99.3" evidence="7"/>
<evidence type="ECO:0000313" key="7">
    <source>
        <dbReference type="EMBL" id="CZF85832.1"/>
    </source>
</evidence>
<evidence type="ECO:0000256" key="1">
    <source>
        <dbReference type="ARBA" id="ARBA00001974"/>
    </source>
</evidence>
<gene>
    <name evidence="7" type="primary">ndh_2</name>
    <name evidence="7" type="ORF">GMA8713_03865</name>
</gene>
<proteinExistence type="inferred from homology"/>
<comment type="similarity">
    <text evidence="2">Belongs to the NADH dehydrogenase family.</text>
</comment>
<evidence type="ECO:0000256" key="3">
    <source>
        <dbReference type="ARBA" id="ARBA00022630"/>
    </source>
</evidence>
<dbReference type="Gene3D" id="3.50.50.100">
    <property type="match status" value="1"/>
</dbReference>
<keyword evidence="8" id="KW-1185">Reference proteome</keyword>
<keyword evidence="5 7" id="KW-0560">Oxidoreductase</keyword>
<sequence>MSRIVVVGGGAAGLELVTRLGKQFARRREHEVILVEPASHHYWKPRLHEIAAGTFDQELDAVSYLQHSFCNRYQYVQASMSALSRADKQIEIRDANGQISTLDYDYLVIAVGAVSNDFKTAGVSEHCLFLDSAEQAQRAWDRINPLLKADESRQISIVGAGATGVELAAELAKVSNQLKRYRRNAELKITLIEASDRVLPAGPECMSRKVQHALTKSGVNVKTNTRIARAEEGKLITDNGEVLTASLQLWAAGIKCAPWLATLDGLETNRLNQLKVDQTLRTSMDENIFVIGDSAECPQPDGSFVPPRAQAANQAADHLARQLIRMLKGKAMKPFIFNDGGMVIAVGHDYAVGNLMNNKLIVRGRFVRNLYDTIFRLHQKILFGWGRVTALVLLKRVKASLNPFYKHNIS</sequence>